<dbReference type="EMBL" id="HG934468">
    <property type="protein sequence ID" value="CDN32107.1"/>
    <property type="molecule type" value="Genomic_DNA"/>
</dbReference>
<dbReference type="STRING" id="1433126.BN938_2034"/>
<gene>
    <name evidence="2" type="ORF">BN938_2034</name>
</gene>
<sequence length="397" mass="45194">MKKLIPLLLAAIFLSSCNWFKKPDPEPEYTRTVLVYMVADNNLYNFAIEDIKEMESVWNDDFNGKLLVFLNPRGLTLPSRLYEVKRSKGGSGVESKVIKEYGVRVNACDPAVLADVIADSRVLAPADSYALVLWSHGTGWLPNGVRPLKSAPVRDGSVSYSFGSNETYKDEMEIWDLERALPRDFKFDFIAFDACYMASVESHYQLRNRAHFILASPAETLAYGFPYDRIVPLMFDRQVDMRAMGINIFEYYNKRVGSERHSTISVVDCSKLEAVAASMKSLLAGVKDTPVLPNNIQQFGARKNGFYDVFYDLEDFVAKTYADSPVLASFKSKLSDAVIYTAHTPWLYAFWKDSEMECRTSCGLTTYIPRKSQPITLEKYRTKFDWSRDSGMDKIEF</sequence>
<evidence type="ECO:0000256" key="1">
    <source>
        <dbReference type="SAM" id="SignalP"/>
    </source>
</evidence>
<dbReference type="PANTHER" id="PTHR37835">
    <property type="entry name" value="ALPHA-CLOSTRIPAIN"/>
    <property type="match status" value="1"/>
</dbReference>
<evidence type="ECO:0000313" key="2">
    <source>
        <dbReference type="EMBL" id="CDN32107.1"/>
    </source>
</evidence>
<reference evidence="2 3" key="1">
    <citation type="journal article" date="2015" name="Genome Announc.">
        <title>Complete Genome Sequence of the Novel Leech Symbiont Mucinivorans hirudinis M3T.</title>
        <authorList>
            <person name="Nelson M.C."/>
            <person name="Bomar L."/>
            <person name="Graf J."/>
        </authorList>
    </citation>
    <scope>NUCLEOTIDE SEQUENCE [LARGE SCALE GENOMIC DNA]</scope>
    <source>
        <strain evidence="3">M3</strain>
    </source>
</reference>
<keyword evidence="1" id="KW-0732">Signal</keyword>
<dbReference type="OrthoDB" id="5507507at2"/>
<dbReference type="AlphaFoldDB" id="A0A060R978"/>
<dbReference type="Pfam" id="PF03415">
    <property type="entry name" value="Peptidase_C11"/>
    <property type="match status" value="1"/>
</dbReference>
<proteinExistence type="predicted"/>
<dbReference type="Proteomes" id="UP000027616">
    <property type="component" value="Chromosome I"/>
</dbReference>
<dbReference type="eggNOG" id="COG2931">
    <property type="taxonomic scope" value="Bacteria"/>
</dbReference>
<dbReference type="InterPro" id="IPR005077">
    <property type="entry name" value="Peptidase_C11"/>
</dbReference>
<dbReference type="HOGENOM" id="CLU_043496_1_0_10"/>
<dbReference type="Gene3D" id="3.40.50.11970">
    <property type="match status" value="1"/>
</dbReference>
<dbReference type="PANTHER" id="PTHR37835:SF1">
    <property type="entry name" value="ALPHA-CLOSTRIPAIN"/>
    <property type="match status" value="1"/>
</dbReference>
<name>A0A060R978_9BACT</name>
<accession>A0A060R978</accession>
<dbReference type="KEGG" id="rbc:BN938_2034"/>
<protein>
    <submittedName>
        <fullName evidence="2">Clostripain-related protein</fullName>
    </submittedName>
</protein>
<evidence type="ECO:0000313" key="3">
    <source>
        <dbReference type="Proteomes" id="UP000027616"/>
    </source>
</evidence>
<feature type="signal peptide" evidence="1">
    <location>
        <begin position="1"/>
        <end position="21"/>
    </location>
</feature>
<organism evidence="2 3">
    <name type="scientific">Mucinivorans hirudinis</name>
    <dbReference type="NCBI Taxonomy" id="1433126"/>
    <lineage>
        <taxon>Bacteria</taxon>
        <taxon>Pseudomonadati</taxon>
        <taxon>Bacteroidota</taxon>
        <taxon>Bacteroidia</taxon>
        <taxon>Bacteroidales</taxon>
        <taxon>Rikenellaceae</taxon>
        <taxon>Mucinivorans</taxon>
    </lineage>
</organism>
<dbReference type="PROSITE" id="PS51257">
    <property type="entry name" value="PROKAR_LIPOPROTEIN"/>
    <property type="match status" value="1"/>
</dbReference>
<feature type="chain" id="PRO_5001586397" evidence="1">
    <location>
        <begin position="22"/>
        <end position="397"/>
    </location>
</feature>
<keyword evidence="3" id="KW-1185">Reference proteome</keyword>